<reference evidence="8" key="1">
    <citation type="journal article" date="2019" name="Int. J. Syst. Evol. Microbiol.">
        <title>The Global Catalogue of Microorganisms (GCM) 10K type strain sequencing project: providing services to taxonomists for standard genome sequencing and annotation.</title>
        <authorList>
            <consortium name="The Broad Institute Genomics Platform"/>
            <consortium name="The Broad Institute Genome Sequencing Center for Infectious Disease"/>
            <person name="Wu L."/>
            <person name="Ma J."/>
        </authorList>
    </citation>
    <scope>NUCLEOTIDE SEQUENCE [LARGE SCALE GENOMIC DNA]</scope>
    <source>
        <strain evidence="8">CCUG 37865</strain>
    </source>
</reference>
<protein>
    <recommendedName>
        <fullName evidence="6">Probable membrane transporter protein</fullName>
    </recommendedName>
</protein>
<dbReference type="PANTHER" id="PTHR43701">
    <property type="entry name" value="MEMBRANE TRANSPORTER PROTEIN MJ0441-RELATED"/>
    <property type="match status" value="1"/>
</dbReference>
<dbReference type="Pfam" id="PF01925">
    <property type="entry name" value="TauE"/>
    <property type="match status" value="1"/>
</dbReference>
<feature type="transmembrane region" description="Helical" evidence="6">
    <location>
        <begin position="178"/>
        <end position="199"/>
    </location>
</feature>
<evidence type="ECO:0000313" key="7">
    <source>
        <dbReference type="EMBL" id="MFC4401642.1"/>
    </source>
</evidence>
<gene>
    <name evidence="7" type="ORF">ACFOY7_00825</name>
</gene>
<evidence type="ECO:0000256" key="3">
    <source>
        <dbReference type="ARBA" id="ARBA00022692"/>
    </source>
</evidence>
<feature type="transmembrane region" description="Helical" evidence="6">
    <location>
        <begin position="211"/>
        <end position="229"/>
    </location>
</feature>
<proteinExistence type="inferred from homology"/>
<organism evidence="7 8">
    <name type="scientific">Gracilibacillus xinjiangensis</name>
    <dbReference type="NCBI Taxonomy" id="1193282"/>
    <lineage>
        <taxon>Bacteria</taxon>
        <taxon>Bacillati</taxon>
        <taxon>Bacillota</taxon>
        <taxon>Bacilli</taxon>
        <taxon>Bacillales</taxon>
        <taxon>Bacillaceae</taxon>
        <taxon>Gracilibacillus</taxon>
    </lineage>
</organism>
<comment type="similarity">
    <text evidence="2 6">Belongs to the 4-toluene sulfonate uptake permease (TSUP) (TC 2.A.102) family.</text>
</comment>
<name>A0ABV8WQZ4_9BACI</name>
<evidence type="ECO:0000313" key="8">
    <source>
        <dbReference type="Proteomes" id="UP001595882"/>
    </source>
</evidence>
<feature type="transmembrane region" description="Helical" evidence="6">
    <location>
        <begin position="39"/>
        <end position="60"/>
    </location>
</feature>
<dbReference type="InterPro" id="IPR051598">
    <property type="entry name" value="TSUP/Inactive_protease-like"/>
</dbReference>
<dbReference type="InterPro" id="IPR002781">
    <property type="entry name" value="TM_pro_TauE-like"/>
</dbReference>
<evidence type="ECO:0000256" key="5">
    <source>
        <dbReference type="ARBA" id="ARBA00023136"/>
    </source>
</evidence>
<comment type="subcellular location">
    <subcellularLocation>
        <location evidence="6">Cell membrane</location>
        <topology evidence="6">Multi-pass membrane protein</topology>
    </subcellularLocation>
    <subcellularLocation>
        <location evidence="1">Membrane</location>
        <topology evidence="1">Multi-pass membrane protein</topology>
    </subcellularLocation>
</comment>
<dbReference type="PANTHER" id="PTHR43701:SF2">
    <property type="entry name" value="MEMBRANE TRANSPORTER PROTEIN YJNA-RELATED"/>
    <property type="match status" value="1"/>
</dbReference>
<feature type="transmembrane region" description="Helical" evidence="6">
    <location>
        <begin position="72"/>
        <end position="92"/>
    </location>
</feature>
<dbReference type="Proteomes" id="UP001595882">
    <property type="component" value="Unassembled WGS sequence"/>
</dbReference>
<keyword evidence="8" id="KW-1185">Reference proteome</keyword>
<keyword evidence="4 6" id="KW-1133">Transmembrane helix</keyword>
<dbReference type="RefSeq" id="WP_390248419.1">
    <property type="nucleotide sequence ID" value="NZ_JBHSDT010000001.1"/>
</dbReference>
<evidence type="ECO:0000256" key="1">
    <source>
        <dbReference type="ARBA" id="ARBA00004141"/>
    </source>
</evidence>
<sequence>MSILYFIIGLFASTLGAIAGLGGGVIIKPVLDLFAHFDLPTIGILSAATVLSMATVSLFKCSTNKDIKINKVTSSVIAAGSILGGIAGKAIFNLITISLNIPTITAIIQSAILGMVLILIYIYFKKKHKLISFIIENKIMILGVGFSLGFLSAFLGIGGGPLNIAVLCLLFSMTIKEAGINSIFIIFFSQLSALVLIAFTTGYGNSDLSMLFYMVPGGVLGGIIGSNFVMKLTNMQVEKVFNISILIIICLNLYNIVMGACF</sequence>
<evidence type="ECO:0000256" key="2">
    <source>
        <dbReference type="ARBA" id="ARBA00009142"/>
    </source>
</evidence>
<evidence type="ECO:0000256" key="6">
    <source>
        <dbReference type="RuleBase" id="RU363041"/>
    </source>
</evidence>
<comment type="caution">
    <text evidence="7">The sequence shown here is derived from an EMBL/GenBank/DDBJ whole genome shotgun (WGS) entry which is preliminary data.</text>
</comment>
<accession>A0ABV8WQZ4</accession>
<keyword evidence="5 6" id="KW-0472">Membrane</keyword>
<dbReference type="EMBL" id="JBHSDT010000001">
    <property type="protein sequence ID" value="MFC4401642.1"/>
    <property type="molecule type" value="Genomic_DNA"/>
</dbReference>
<feature type="transmembrane region" description="Helical" evidence="6">
    <location>
        <begin position="104"/>
        <end position="124"/>
    </location>
</feature>
<keyword evidence="6" id="KW-1003">Cell membrane</keyword>
<keyword evidence="3 6" id="KW-0812">Transmembrane</keyword>
<evidence type="ECO:0000256" key="4">
    <source>
        <dbReference type="ARBA" id="ARBA00022989"/>
    </source>
</evidence>
<feature type="transmembrane region" description="Helical" evidence="6">
    <location>
        <begin position="241"/>
        <end position="261"/>
    </location>
</feature>
<feature type="transmembrane region" description="Helical" evidence="6">
    <location>
        <begin position="7"/>
        <end position="27"/>
    </location>
</feature>
<feature type="transmembrane region" description="Helical" evidence="6">
    <location>
        <begin position="145"/>
        <end position="172"/>
    </location>
</feature>